<keyword evidence="3" id="KW-0067">ATP-binding</keyword>
<dbReference type="PANTHER" id="PTHR42918:SF6">
    <property type="entry name" value="ELONGATION FACTOR P--(R)-BETA-LYSINE LIGASE"/>
    <property type="match status" value="1"/>
</dbReference>
<dbReference type="Pfam" id="PF00152">
    <property type="entry name" value="tRNA-synt_2"/>
    <property type="match status" value="1"/>
</dbReference>
<dbReference type="InterPro" id="IPR006195">
    <property type="entry name" value="aa-tRNA-synth_II"/>
</dbReference>
<name>A0ABZ2J3E7_9CHLR</name>
<dbReference type="PROSITE" id="PS50862">
    <property type="entry name" value="AA_TRNA_LIGASE_II"/>
    <property type="match status" value="1"/>
</dbReference>
<dbReference type="InterPro" id="IPR004364">
    <property type="entry name" value="Aa-tRNA-synt_II"/>
</dbReference>
<evidence type="ECO:0000256" key="1">
    <source>
        <dbReference type="ARBA" id="ARBA00022598"/>
    </source>
</evidence>
<dbReference type="SUPFAM" id="SSF55681">
    <property type="entry name" value="Class II aaRS and biotin synthetases"/>
    <property type="match status" value="1"/>
</dbReference>
<dbReference type="Proteomes" id="UP001375370">
    <property type="component" value="Chromosome"/>
</dbReference>
<protein>
    <submittedName>
        <fullName evidence="5">Amino acid--tRNA ligase-related protein</fullName>
    </submittedName>
</protein>
<dbReference type="InterPro" id="IPR045864">
    <property type="entry name" value="aa-tRNA-synth_II/BPL/LPL"/>
</dbReference>
<gene>
    <name evidence="5" type="ORF">V8247_00265</name>
</gene>
<keyword evidence="1 5" id="KW-0436">Ligase</keyword>
<feature type="domain" description="Aminoacyl-transfer RNA synthetases class-II family profile" evidence="4">
    <location>
        <begin position="13"/>
        <end position="300"/>
    </location>
</feature>
<evidence type="ECO:0000256" key="2">
    <source>
        <dbReference type="ARBA" id="ARBA00022741"/>
    </source>
</evidence>
<dbReference type="PANTHER" id="PTHR42918">
    <property type="entry name" value="LYSYL-TRNA SYNTHETASE"/>
    <property type="match status" value="1"/>
</dbReference>
<dbReference type="GO" id="GO:0016874">
    <property type="term" value="F:ligase activity"/>
    <property type="evidence" value="ECO:0007669"/>
    <property type="project" value="UniProtKB-KW"/>
</dbReference>
<evidence type="ECO:0000259" key="4">
    <source>
        <dbReference type="PROSITE" id="PS50862"/>
    </source>
</evidence>
<evidence type="ECO:0000313" key="5">
    <source>
        <dbReference type="EMBL" id="WWX25437.1"/>
    </source>
</evidence>
<proteinExistence type="predicted"/>
<keyword evidence="2" id="KW-0547">Nucleotide-binding</keyword>
<keyword evidence="6" id="KW-1185">Reference proteome</keyword>
<dbReference type="RefSeq" id="WP_338737580.1">
    <property type="nucleotide sequence ID" value="NZ_CP146612.1"/>
</dbReference>
<reference evidence="5 6" key="1">
    <citation type="submission" date="2024-03" db="EMBL/GenBank/DDBJ databases">
        <title>A Dehalogenimonas Isolated from Estuarine Sediments Dihaloeliminates Chlorinated Alkanes.</title>
        <authorList>
            <person name="Yang Y."/>
            <person name="Wang H."/>
        </authorList>
    </citation>
    <scope>NUCLEOTIDE SEQUENCE [LARGE SCALE GENOMIC DNA]</scope>
    <source>
        <strain evidence="5 6">W</strain>
    </source>
</reference>
<evidence type="ECO:0000256" key="3">
    <source>
        <dbReference type="ARBA" id="ARBA00022840"/>
    </source>
</evidence>
<dbReference type="Gene3D" id="3.30.930.10">
    <property type="entry name" value="Bira Bifunctional Protein, Domain 2"/>
    <property type="match status" value="1"/>
</dbReference>
<evidence type="ECO:0000313" key="6">
    <source>
        <dbReference type="Proteomes" id="UP001375370"/>
    </source>
</evidence>
<organism evidence="5 6">
    <name type="scientific">Candidatus Dehalogenimonas loeffleri</name>
    <dbReference type="NCBI Taxonomy" id="3127115"/>
    <lineage>
        <taxon>Bacteria</taxon>
        <taxon>Bacillati</taxon>
        <taxon>Chloroflexota</taxon>
        <taxon>Dehalococcoidia</taxon>
        <taxon>Dehalococcoidales</taxon>
        <taxon>Dehalococcoidaceae</taxon>
        <taxon>Dehalogenimonas</taxon>
    </lineage>
</organism>
<sequence>MDLSDLGDKHSNLKLRSAVVRLVRQFFHERHFLEVDTPQLAHNPLPEAFIEPIKTECGFLLPSPELYMKPLLAAGFGDIFQIGHCYRKNECGMHHLEEFTLLEYYRTGLNYLALAQETQCLFTFLAETLGYSDSLNYEGYAIDLTPPWPELSISEAFMSTCGWDPVKTPDPERFDLELATSVAELSRRRPLIIFDFPADMASLARLRTDNPSVAERAEIFIGGLELANIFSELTDPAEQRRRFEKEMSAHQATGYKAEMPEDFLDALQYLPESAGGALGIDRLVMLFCDAPDIRKVNAFPI</sequence>
<dbReference type="EMBL" id="CP146612">
    <property type="protein sequence ID" value="WWX25437.1"/>
    <property type="molecule type" value="Genomic_DNA"/>
</dbReference>
<accession>A0ABZ2J3E7</accession>